<organism evidence="2">
    <name type="scientific">Acerihabitans sp. KWT182</name>
    <dbReference type="NCBI Taxonomy" id="3157919"/>
    <lineage>
        <taxon>Bacteria</taxon>
        <taxon>Pseudomonadati</taxon>
        <taxon>Pseudomonadota</taxon>
        <taxon>Gammaproteobacteria</taxon>
        <taxon>Enterobacterales</taxon>
        <taxon>Pectobacteriaceae</taxon>
        <taxon>Acerihabitans</taxon>
    </lineage>
</organism>
<keyword evidence="1" id="KW-0812">Transmembrane</keyword>
<feature type="transmembrane region" description="Helical" evidence="1">
    <location>
        <begin position="21"/>
        <end position="42"/>
    </location>
</feature>
<evidence type="ECO:0000313" key="2">
    <source>
        <dbReference type="EMBL" id="XBS71278.1"/>
    </source>
</evidence>
<dbReference type="AlphaFoldDB" id="A0AAU7QED8"/>
<evidence type="ECO:0000256" key="1">
    <source>
        <dbReference type="SAM" id="Phobius"/>
    </source>
</evidence>
<sequence>MNLLFTHFRRQDNLNLLTASGITRMLSACVVLAVLWTVIHWASLLP</sequence>
<dbReference type="EMBL" id="CP157947">
    <property type="protein sequence ID" value="XBS71278.1"/>
    <property type="molecule type" value="Genomic_DNA"/>
</dbReference>
<reference evidence="2" key="1">
    <citation type="submission" date="2024-06" db="EMBL/GenBank/DDBJ databases">
        <authorList>
            <person name="Coelho C."/>
            <person name="Bento M."/>
            <person name="Garcia E."/>
            <person name="Camelo A."/>
            <person name="Brandao I."/>
            <person name="Espirito Santo C."/>
            <person name="Trovao J."/>
            <person name="Verissimo A."/>
            <person name="Costa J."/>
            <person name="Tiago I."/>
        </authorList>
    </citation>
    <scope>NUCLEOTIDE SEQUENCE</scope>
    <source>
        <strain evidence="2">KWT182</strain>
    </source>
</reference>
<name>A0AAU7QED8_9GAMM</name>
<keyword evidence="1" id="KW-1133">Transmembrane helix</keyword>
<proteinExistence type="predicted"/>
<accession>A0AAU7QED8</accession>
<gene>
    <name evidence="2" type="ORF">ABK905_10220</name>
</gene>
<protein>
    <submittedName>
        <fullName evidence="2">Uncharacterized protein</fullName>
    </submittedName>
</protein>
<keyword evidence="1" id="KW-0472">Membrane</keyword>